<dbReference type="EMBL" id="JACHKY010000002">
    <property type="protein sequence ID" value="MBB4797661.1"/>
    <property type="molecule type" value="Genomic_DNA"/>
</dbReference>
<dbReference type="AlphaFoldDB" id="A0A7W7INJ7"/>
<evidence type="ECO:0000313" key="2">
    <source>
        <dbReference type="Proteomes" id="UP000539957"/>
    </source>
</evidence>
<name>A0A7W7INJ7_9CAUL</name>
<proteinExistence type="predicted"/>
<gene>
    <name evidence="1" type="ORF">HNP32_001385</name>
</gene>
<organism evidence="1 2">
    <name type="scientific">Brevundimonas bullata</name>
    <dbReference type="NCBI Taxonomy" id="13160"/>
    <lineage>
        <taxon>Bacteria</taxon>
        <taxon>Pseudomonadati</taxon>
        <taxon>Pseudomonadota</taxon>
        <taxon>Alphaproteobacteria</taxon>
        <taxon>Caulobacterales</taxon>
        <taxon>Caulobacteraceae</taxon>
        <taxon>Brevundimonas</taxon>
    </lineage>
</organism>
<keyword evidence="2" id="KW-1185">Reference proteome</keyword>
<accession>A0A7W7INJ7</accession>
<evidence type="ECO:0000313" key="1">
    <source>
        <dbReference type="EMBL" id="MBB4797661.1"/>
    </source>
</evidence>
<dbReference type="Proteomes" id="UP000539957">
    <property type="component" value="Unassembled WGS sequence"/>
</dbReference>
<sequence>MATYDFIVSGMDPEMALEGAASTDAEAWREAILFLSEMLREKPVREGGAFSLQVIVRNKGREICRVGASAH</sequence>
<comment type="caution">
    <text evidence="1">The sequence shown here is derived from an EMBL/GenBank/DDBJ whole genome shotgun (WGS) entry which is preliminary data.</text>
</comment>
<reference evidence="1 2" key="1">
    <citation type="submission" date="2020-08" db="EMBL/GenBank/DDBJ databases">
        <title>Functional genomics of gut bacteria from endangered species of beetles.</title>
        <authorList>
            <person name="Carlos-Shanley C."/>
        </authorList>
    </citation>
    <scope>NUCLEOTIDE SEQUENCE [LARGE SCALE GENOMIC DNA]</scope>
    <source>
        <strain evidence="1 2">S00123</strain>
    </source>
</reference>
<protein>
    <submittedName>
        <fullName evidence="1">Uncharacterized protein</fullName>
    </submittedName>
</protein>